<evidence type="ECO:0000256" key="1">
    <source>
        <dbReference type="SAM" id="SignalP"/>
    </source>
</evidence>
<name>A0A2V1GY18_9GAMM</name>
<dbReference type="RefSeq" id="WP_116685571.1">
    <property type="nucleotide sequence ID" value="NZ_CAWNYD010000001.1"/>
</dbReference>
<sequence>MKKLVTGLMLSLAAAGMSFSAMAADMSDMLPKYEYKLKSSFEVAGRQGVAANEDFIFVSGSKSIFKYDKQGKLMAKNLKPFKGYPLEANHIGDIDVVGDDLYISAEFFVDGAGKDIQIAVHDAKTLKFKRSFAFDPASGQREVAALAVDRIKNTAWMCSWVGGESGRYIYEYDLTTGKYLRKVHMQPVPQYCQGMLANDGDVFLTADDGIADDNAADNMYRVNVTDQAYASVVQEKKFTEVKQNGEIEGLTIDPTTGEMMVLFNRGKRVVLGMPKGHYPRYDREIHEVYVYERIAN</sequence>
<feature type="chain" id="PRO_5015901912" description="Phytase-like domain-containing protein" evidence="1">
    <location>
        <begin position="24"/>
        <end position="296"/>
    </location>
</feature>
<reference evidence="2 3" key="1">
    <citation type="submission" date="2018-04" db="EMBL/GenBank/DDBJ databases">
        <title>Thalassorhabdus spongiae gen. nov., sp. nov., isolated from a marine sponge in South-West Iceland.</title>
        <authorList>
            <person name="Knobloch S."/>
            <person name="Daussin A."/>
            <person name="Johannsson R."/>
            <person name="Marteinsson V.T."/>
        </authorList>
    </citation>
    <scope>NUCLEOTIDE SEQUENCE [LARGE SCALE GENOMIC DNA]</scope>
    <source>
        <strain evidence="2 3">Hp12</strain>
    </source>
</reference>
<keyword evidence="1" id="KW-0732">Signal</keyword>
<evidence type="ECO:0008006" key="4">
    <source>
        <dbReference type="Google" id="ProtNLM"/>
    </source>
</evidence>
<dbReference type="EMBL" id="QDDL01000001">
    <property type="protein sequence ID" value="PVZ71984.1"/>
    <property type="molecule type" value="Genomic_DNA"/>
</dbReference>
<proteinExistence type="predicted"/>
<accession>A0A2V1GY18</accession>
<evidence type="ECO:0000313" key="3">
    <source>
        <dbReference type="Proteomes" id="UP000244906"/>
    </source>
</evidence>
<dbReference type="OrthoDB" id="9804931at2"/>
<keyword evidence="3" id="KW-1185">Reference proteome</keyword>
<feature type="signal peptide" evidence="1">
    <location>
        <begin position="1"/>
        <end position="23"/>
    </location>
</feature>
<evidence type="ECO:0000313" key="2">
    <source>
        <dbReference type="EMBL" id="PVZ71984.1"/>
    </source>
</evidence>
<protein>
    <recommendedName>
        <fullName evidence="4">Phytase-like domain-containing protein</fullName>
    </recommendedName>
</protein>
<dbReference type="Proteomes" id="UP000244906">
    <property type="component" value="Unassembled WGS sequence"/>
</dbReference>
<dbReference type="SUPFAM" id="SSF63825">
    <property type="entry name" value="YWTD domain"/>
    <property type="match status" value="1"/>
</dbReference>
<organism evidence="2 3">
    <name type="scientific">Pelagibaculum spongiae</name>
    <dbReference type="NCBI Taxonomy" id="2080658"/>
    <lineage>
        <taxon>Bacteria</taxon>
        <taxon>Pseudomonadati</taxon>
        <taxon>Pseudomonadota</taxon>
        <taxon>Gammaproteobacteria</taxon>
        <taxon>Oceanospirillales</taxon>
        <taxon>Pelagibaculum</taxon>
    </lineage>
</organism>
<comment type="caution">
    <text evidence="2">The sequence shown here is derived from an EMBL/GenBank/DDBJ whole genome shotgun (WGS) entry which is preliminary data.</text>
</comment>
<gene>
    <name evidence="2" type="ORF">DC094_02895</name>
</gene>
<dbReference type="AlphaFoldDB" id="A0A2V1GY18"/>